<reference evidence="2 3" key="1">
    <citation type="submission" date="2021-12" db="EMBL/GenBank/DDBJ databases">
        <title>Discovery of the Pendulisporaceae a myxobacterial family with distinct sporulation behavior and unique specialized metabolism.</title>
        <authorList>
            <person name="Garcia R."/>
            <person name="Popoff A."/>
            <person name="Bader C.D."/>
            <person name="Loehr J."/>
            <person name="Walesch S."/>
            <person name="Walt C."/>
            <person name="Boldt J."/>
            <person name="Bunk B."/>
            <person name="Haeckl F.J.F.P.J."/>
            <person name="Gunesch A.P."/>
            <person name="Birkelbach J."/>
            <person name="Nuebel U."/>
            <person name="Pietschmann T."/>
            <person name="Bach T."/>
            <person name="Mueller R."/>
        </authorList>
    </citation>
    <scope>NUCLEOTIDE SEQUENCE [LARGE SCALE GENOMIC DNA]</scope>
    <source>
        <strain evidence="2 3">MSr12523</strain>
    </source>
</reference>
<gene>
    <name evidence="2" type="ORF">LZC95_07725</name>
</gene>
<feature type="compositionally biased region" description="Basic and acidic residues" evidence="1">
    <location>
        <begin position="178"/>
        <end position="188"/>
    </location>
</feature>
<feature type="compositionally biased region" description="Basic and acidic residues" evidence="1">
    <location>
        <begin position="195"/>
        <end position="212"/>
    </location>
</feature>
<name>A0ABZ2KDL1_9BACT</name>
<feature type="region of interest" description="Disordered" evidence="1">
    <location>
        <begin position="178"/>
        <end position="212"/>
    </location>
</feature>
<dbReference type="EMBL" id="CP089982">
    <property type="protein sequence ID" value="WXA96723.1"/>
    <property type="molecule type" value="Genomic_DNA"/>
</dbReference>
<evidence type="ECO:0000256" key="1">
    <source>
        <dbReference type="SAM" id="MobiDB-lite"/>
    </source>
</evidence>
<evidence type="ECO:0000313" key="2">
    <source>
        <dbReference type="EMBL" id="WXA96723.1"/>
    </source>
</evidence>
<proteinExistence type="predicted"/>
<evidence type="ECO:0000313" key="3">
    <source>
        <dbReference type="Proteomes" id="UP001379533"/>
    </source>
</evidence>
<keyword evidence="3" id="KW-1185">Reference proteome</keyword>
<dbReference type="Proteomes" id="UP001379533">
    <property type="component" value="Chromosome"/>
</dbReference>
<sequence length="330" mass="36372">MMVPYEVEAHRQALLRPNPRGAACARSAPKVGDRYGELTIIRLASVARAGRVWELECDCGGKALRTTHALTSSIRNGHVPMCAACARELRAGSFHAHHAAQLELLRARWQAGMGLYSAGDVERISEAVLADLEAEFGPVEEPVDPRDFLVDSTMIWQPPKGKRDLADEAHLRRNAKRVARERAKREAAKAAAARRAAEREAEERAAEERRAREQAQRRAAEVAATAEWLRVLAGAHDPRAIAFLSPPSIGRVVPRVVSSVDAMGRKWLTVHAQAVVDSVPQTGEGNVERQCGAWTMKVRDVDGQLQQRCGEPATSGQWCEAHARLFQRRT</sequence>
<dbReference type="RefSeq" id="WP_394847341.1">
    <property type="nucleotide sequence ID" value="NZ_CP089982.1"/>
</dbReference>
<accession>A0ABZ2KDL1</accession>
<organism evidence="2 3">
    <name type="scientific">Pendulispora brunnea</name>
    <dbReference type="NCBI Taxonomy" id="2905690"/>
    <lineage>
        <taxon>Bacteria</taxon>
        <taxon>Pseudomonadati</taxon>
        <taxon>Myxococcota</taxon>
        <taxon>Myxococcia</taxon>
        <taxon>Myxococcales</taxon>
        <taxon>Sorangiineae</taxon>
        <taxon>Pendulisporaceae</taxon>
        <taxon>Pendulispora</taxon>
    </lineage>
</organism>
<protein>
    <submittedName>
        <fullName evidence="2">Uncharacterized protein</fullName>
    </submittedName>
</protein>